<sequence length="384" mass="41788">MEETLRSGHDQNLEDCRSSDFQRMALPRRLLEQRNDQCPTEPHGNHRPDPVPPIGCRSGYGGSVNSLNPGSALLSAGSTITKKHSDNSGGSFNDLKATNTQKTYECVEWKDDLALHLRSVLPVVHGGHPQDSSWAIAGIVIFLQGQQQDPSFDMNQQPVIQNGESGRLLLFEEFQEGSCAGAGPPTMATGIGIFSQSPREPFLCINQQPIMQEKGWRSPPLSGEPQESFCGGPGSPAIAIGNDQSSQGWRRRLIAPPNGEAGVTPDLVVMHQKINPNFKPMTQVYEPVTDSARRGTGKSVTWQGALGESLSWCKLPGDGPSEMANHCGVMGGRMSVFPLLDMRWLYESAIDNVREARKFTICRSFGLSLKFYPPEGKGVVGGVF</sequence>
<evidence type="ECO:0000313" key="3">
    <source>
        <dbReference type="Proteomes" id="UP000244722"/>
    </source>
</evidence>
<protein>
    <submittedName>
        <fullName evidence="2">Uncharacterized protein</fullName>
    </submittedName>
</protein>
<name>A0A2T6ZMM2_TUBBO</name>
<gene>
    <name evidence="2" type="ORF">B9Z19DRAFT_1109293</name>
</gene>
<dbReference type="AlphaFoldDB" id="A0A2T6ZMM2"/>
<keyword evidence="3" id="KW-1185">Reference proteome</keyword>
<organism evidence="2 3">
    <name type="scientific">Tuber borchii</name>
    <name type="common">White truffle</name>
    <dbReference type="NCBI Taxonomy" id="42251"/>
    <lineage>
        <taxon>Eukaryota</taxon>
        <taxon>Fungi</taxon>
        <taxon>Dikarya</taxon>
        <taxon>Ascomycota</taxon>
        <taxon>Pezizomycotina</taxon>
        <taxon>Pezizomycetes</taxon>
        <taxon>Pezizales</taxon>
        <taxon>Tuberaceae</taxon>
        <taxon>Tuber</taxon>
    </lineage>
</organism>
<dbReference type="EMBL" id="NESQ01000178">
    <property type="protein sequence ID" value="PUU76696.1"/>
    <property type="molecule type" value="Genomic_DNA"/>
</dbReference>
<comment type="caution">
    <text evidence="2">The sequence shown here is derived from an EMBL/GenBank/DDBJ whole genome shotgun (WGS) entry which is preliminary data.</text>
</comment>
<evidence type="ECO:0000256" key="1">
    <source>
        <dbReference type="SAM" id="MobiDB-lite"/>
    </source>
</evidence>
<accession>A0A2T6ZMM2</accession>
<proteinExistence type="predicted"/>
<dbReference type="Proteomes" id="UP000244722">
    <property type="component" value="Unassembled WGS sequence"/>
</dbReference>
<feature type="region of interest" description="Disordered" evidence="1">
    <location>
        <begin position="35"/>
        <end position="62"/>
    </location>
</feature>
<reference evidence="2 3" key="1">
    <citation type="submission" date="2017-04" db="EMBL/GenBank/DDBJ databases">
        <title>Draft genome sequence of Tuber borchii Vittad., a whitish edible truffle.</title>
        <authorList>
            <consortium name="DOE Joint Genome Institute"/>
            <person name="Murat C."/>
            <person name="Kuo A."/>
            <person name="Barry K.W."/>
            <person name="Clum A."/>
            <person name="Dockter R.B."/>
            <person name="Fauchery L."/>
            <person name="Iotti M."/>
            <person name="Kohler A."/>
            <person name="Labutti K."/>
            <person name="Lindquist E.A."/>
            <person name="Lipzen A."/>
            <person name="Ohm R.A."/>
            <person name="Wang M."/>
            <person name="Grigoriev I.V."/>
            <person name="Zambonelli A."/>
            <person name="Martin F.M."/>
        </authorList>
    </citation>
    <scope>NUCLEOTIDE SEQUENCE [LARGE SCALE GENOMIC DNA]</scope>
    <source>
        <strain evidence="2 3">Tbo3840</strain>
    </source>
</reference>
<evidence type="ECO:0000313" key="2">
    <source>
        <dbReference type="EMBL" id="PUU76696.1"/>
    </source>
</evidence>